<accession>A0A5B8L1J6</accession>
<organism evidence="5 6">
    <name type="scientific">Nitratireductor mangrovi</name>
    <dbReference type="NCBI Taxonomy" id="2599600"/>
    <lineage>
        <taxon>Bacteria</taxon>
        <taxon>Pseudomonadati</taxon>
        <taxon>Pseudomonadota</taxon>
        <taxon>Alphaproteobacteria</taxon>
        <taxon>Hyphomicrobiales</taxon>
        <taxon>Phyllobacteriaceae</taxon>
        <taxon>Nitratireductor</taxon>
    </lineage>
</organism>
<dbReference type="InterPro" id="IPR000835">
    <property type="entry name" value="HTH_MarR-typ"/>
</dbReference>
<dbReference type="AlphaFoldDB" id="A0A5B8L1J6"/>
<dbReference type="GO" id="GO:0003677">
    <property type="term" value="F:DNA binding"/>
    <property type="evidence" value="ECO:0007669"/>
    <property type="project" value="UniProtKB-KW"/>
</dbReference>
<dbReference type="InterPro" id="IPR036388">
    <property type="entry name" value="WH-like_DNA-bd_sf"/>
</dbReference>
<evidence type="ECO:0000256" key="2">
    <source>
        <dbReference type="ARBA" id="ARBA00023125"/>
    </source>
</evidence>
<keyword evidence="1" id="KW-0805">Transcription regulation</keyword>
<protein>
    <submittedName>
        <fullName evidence="5">Winged helix-turn-helix transcriptional regulator</fullName>
    </submittedName>
</protein>
<reference evidence="5" key="1">
    <citation type="submission" date="2020-04" db="EMBL/GenBank/DDBJ databases">
        <title>Nitratireductor sp. nov. isolated from mangrove soil.</title>
        <authorList>
            <person name="Ye Y."/>
        </authorList>
    </citation>
    <scope>NUCLEOTIDE SEQUENCE</scope>
    <source>
        <strain evidence="5">SY7</strain>
    </source>
</reference>
<dbReference type="InterPro" id="IPR023187">
    <property type="entry name" value="Tscrpt_reg_MarR-type_CS"/>
</dbReference>
<keyword evidence="2" id="KW-0238">DNA-binding</keyword>
<dbReference type="Gene3D" id="1.10.10.10">
    <property type="entry name" value="Winged helix-like DNA-binding domain superfamily/Winged helix DNA-binding domain"/>
    <property type="match status" value="1"/>
</dbReference>
<name>A0A5B8L1J6_9HYPH</name>
<dbReference type="PRINTS" id="PR00598">
    <property type="entry name" value="HTHMARR"/>
</dbReference>
<proteinExistence type="predicted"/>
<dbReference type="KEGG" id="niy:FQ775_16150"/>
<evidence type="ECO:0000256" key="1">
    <source>
        <dbReference type="ARBA" id="ARBA00023015"/>
    </source>
</evidence>
<dbReference type="PANTHER" id="PTHR42756">
    <property type="entry name" value="TRANSCRIPTIONAL REGULATOR, MARR"/>
    <property type="match status" value="1"/>
</dbReference>
<evidence type="ECO:0000313" key="5">
    <source>
        <dbReference type="EMBL" id="QDZ01781.1"/>
    </source>
</evidence>
<dbReference type="RefSeq" id="WP_146300422.1">
    <property type="nucleotide sequence ID" value="NZ_CP042301.2"/>
</dbReference>
<feature type="domain" description="HTH marR-type" evidence="4">
    <location>
        <begin position="7"/>
        <end position="141"/>
    </location>
</feature>
<dbReference type="PANTHER" id="PTHR42756:SF1">
    <property type="entry name" value="TRANSCRIPTIONAL REPRESSOR OF EMRAB OPERON"/>
    <property type="match status" value="1"/>
</dbReference>
<evidence type="ECO:0000313" key="6">
    <source>
        <dbReference type="Proteomes" id="UP000321389"/>
    </source>
</evidence>
<dbReference type="EMBL" id="CP042301">
    <property type="protein sequence ID" value="QDZ01781.1"/>
    <property type="molecule type" value="Genomic_DNA"/>
</dbReference>
<dbReference type="PROSITE" id="PS01117">
    <property type="entry name" value="HTH_MARR_1"/>
    <property type="match status" value="1"/>
</dbReference>
<dbReference type="SMART" id="SM00347">
    <property type="entry name" value="HTH_MARR"/>
    <property type="match status" value="1"/>
</dbReference>
<gene>
    <name evidence="5" type="ORF">FQ775_16150</name>
</gene>
<dbReference type="PROSITE" id="PS50995">
    <property type="entry name" value="HTH_MARR_2"/>
    <property type="match status" value="1"/>
</dbReference>
<keyword evidence="6" id="KW-1185">Reference proteome</keyword>
<dbReference type="InterPro" id="IPR036390">
    <property type="entry name" value="WH_DNA-bd_sf"/>
</dbReference>
<dbReference type="Proteomes" id="UP000321389">
    <property type="component" value="Chromosome"/>
</dbReference>
<keyword evidence="3" id="KW-0804">Transcription</keyword>
<dbReference type="SUPFAM" id="SSF46785">
    <property type="entry name" value="Winged helix' DNA-binding domain"/>
    <property type="match status" value="1"/>
</dbReference>
<dbReference type="GO" id="GO:0003700">
    <property type="term" value="F:DNA-binding transcription factor activity"/>
    <property type="evidence" value="ECO:0007669"/>
    <property type="project" value="InterPro"/>
</dbReference>
<dbReference type="Pfam" id="PF01047">
    <property type="entry name" value="MarR"/>
    <property type="match status" value="1"/>
</dbReference>
<evidence type="ECO:0000256" key="3">
    <source>
        <dbReference type="ARBA" id="ARBA00023163"/>
    </source>
</evidence>
<evidence type="ECO:0000259" key="4">
    <source>
        <dbReference type="PROSITE" id="PS50995"/>
    </source>
</evidence>
<dbReference type="OrthoDB" id="582199at2"/>
<sequence>MPHNIDPDTFGFVVGDISRLIRSEMERRIADAGLAVTPGEGRTLANIARMGTVRQNVLAERMGVEAMTLSSYLDRLEARGLVGREPDPADRRAKLVSLTASADDVLLQIREIGEDIRADLSRGATPDEWNALVETLKRIRNGLVELRSGASDEGRAA</sequence>